<sequence>MMKIQIKSTNVQYNDQGEVNTVQVHFSGHNDSRTIHINGYIPLTAEEYTGNEGLAALTGMVRQNLADQLAVV</sequence>
<organism evidence="1 2">
    <name type="scientific">Sutcliffiella horikoshii</name>
    <dbReference type="NCBI Taxonomy" id="79883"/>
    <lineage>
        <taxon>Bacteria</taxon>
        <taxon>Bacillati</taxon>
        <taxon>Bacillota</taxon>
        <taxon>Bacilli</taxon>
        <taxon>Bacillales</taxon>
        <taxon>Bacillaceae</taxon>
        <taxon>Sutcliffiella</taxon>
    </lineage>
</organism>
<comment type="caution">
    <text evidence="1">The sequence shown here is derived from an EMBL/GenBank/DDBJ whole genome shotgun (WGS) entry which is preliminary data.</text>
</comment>
<gene>
    <name evidence="1" type="ORF">FZC76_16180</name>
</gene>
<accession>A0A5D4SXX0</accession>
<dbReference type="Proteomes" id="UP000322524">
    <property type="component" value="Unassembled WGS sequence"/>
</dbReference>
<evidence type="ECO:0000313" key="2">
    <source>
        <dbReference type="Proteomes" id="UP000322524"/>
    </source>
</evidence>
<evidence type="ECO:0000313" key="1">
    <source>
        <dbReference type="EMBL" id="TYS67062.1"/>
    </source>
</evidence>
<name>A0A5D4SXX0_9BACI</name>
<dbReference type="EMBL" id="VTEV01000006">
    <property type="protein sequence ID" value="TYS67062.1"/>
    <property type="molecule type" value="Genomic_DNA"/>
</dbReference>
<dbReference type="OrthoDB" id="2912248at2"/>
<reference evidence="1 2" key="1">
    <citation type="submission" date="2019-08" db="EMBL/GenBank/DDBJ databases">
        <title>Bacillus genomes from the desert of Cuatro Cienegas, Coahuila.</title>
        <authorList>
            <person name="Olmedo-Alvarez G."/>
        </authorList>
    </citation>
    <scope>NUCLEOTIDE SEQUENCE [LARGE SCALE GENOMIC DNA]</scope>
    <source>
        <strain evidence="1 2">CH28_1T</strain>
    </source>
</reference>
<dbReference type="RefSeq" id="WP_148989204.1">
    <property type="nucleotide sequence ID" value="NZ_VTEV01000006.1"/>
</dbReference>
<dbReference type="AlphaFoldDB" id="A0A5D4SXX0"/>
<proteinExistence type="predicted"/>
<protein>
    <submittedName>
        <fullName evidence="1">Uncharacterized protein</fullName>
    </submittedName>
</protein>